<protein>
    <recommendedName>
        <fullName evidence="5">Secreted protein</fullName>
    </recommendedName>
</protein>
<dbReference type="STRING" id="525263.HMPREF0298_1900"/>
<dbReference type="OrthoDB" id="4422583at2"/>
<name>C0XTY0_CORLD</name>
<proteinExistence type="predicted"/>
<dbReference type="AlphaFoldDB" id="C0XTY0"/>
<dbReference type="RefSeq" id="WP_006839193.1">
    <property type="nucleotide sequence ID" value="NZ_GG667191.1"/>
</dbReference>
<feature type="signal peptide" evidence="2">
    <location>
        <begin position="1"/>
        <end position="21"/>
    </location>
</feature>
<evidence type="ECO:0000313" key="3">
    <source>
        <dbReference type="EMBL" id="EEI16314.1"/>
    </source>
</evidence>
<keyword evidence="2" id="KW-0732">Signal</keyword>
<accession>C0XTY0</accession>
<feature type="chain" id="PRO_5002903225" description="Secreted protein" evidence="2">
    <location>
        <begin position="22"/>
        <end position="169"/>
    </location>
</feature>
<dbReference type="Proteomes" id="UP000006196">
    <property type="component" value="Unassembled WGS sequence"/>
</dbReference>
<feature type="region of interest" description="Disordered" evidence="1">
    <location>
        <begin position="33"/>
        <end position="86"/>
    </location>
</feature>
<keyword evidence="4" id="KW-1185">Reference proteome</keyword>
<gene>
    <name evidence="3" type="ORF">HMPREF0298_1900</name>
</gene>
<comment type="caution">
    <text evidence="3">The sequence shown here is derived from an EMBL/GenBank/DDBJ whole genome shotgun (WGS) entry which is preliminary data.</text>
</comment>
<dbReference type="PROSITE" id="PS51257">
    <property type="entry name" value="PROKAR_LIPOPROTEIN"/>
    <property type="match status" value="1"/>
</dbReference>
<sequence length="169" mass="17491">MNRTAIFLGASALVLGATSCATEPTEPVIVSVTTTTTHTTTTTPASTSEQTETTEPTTTASAPAKASSKQREPAAAQNSAFTSPGEGYQCPGTDAFVTDPAYCTSTYLGGDPSYDENCPNYLCGYGVDANGNPNPTSGEIQTMDGCEQGYITDPSLCSAVAQRAEQYGW</sequence>
<dbReference type="HOGENOM" id="CLU_114457_0_0_11"/>
<dbReference type="eggNOG" id="ENOG5031R2F">
    <property type="taxonomic scope" value="Bacteria"/>
</dbReference>
<evidence type="ECO:0008006" key="5">
    <source>
        <dbReference type="Google" id="ProtNLM"/>
    </source>
</evidence>
<organism evidence="3 4">
    <name type="scientific">Corynebacterium lipophiloflavum (strain ATCC 700352 / DSM 44291 / CCUG 37336 / JCM 10383 / DMMZ 1944)</name>
    <dbReference type="NCBI Taxonomy" id="525263"/>
    <lineage>
        <taxon>Bacteria</taxon>
        <taxon>Bacillati</taxon>
        <taxon>Actinomycetota</taxon>
        <taxon>Actinomycetes</taxon>
        <taxon>Mycobacteriales</taxon>
        <taxon>Corynebacteriaceae</taxon>
        <taxon>Corynebacterium</taxon>
    </lineage>
</organism>
<dbReference type="EMBL" id="ACHJ01000158">
    <property type="protein sequence ID" value="EEI16314.1"/>
    <property type="molecule type" value="Genomic_DNA"/>
</dbReference>
<reference evidence="3" key="1">
    <citation type="submission" date="2009-01" db="EMBL/GenBank/DDBJ databases">
        <authorList>
            <person name="Qin X."/>
            <person name="Bachman B."/>
            <person name="Battles P."/>
            <person name="Bell A."/>
            <person name="Bess C."/>
            <person name="Bickham C."/>
            <person name="Chaboub L."/>
            <person name="Chen D."/>
            <person name="Coyle M."/>
            <person name="Deiros D.R."/>
            <person name="Dinh H."/>
            <person name="Forbes L."/>
            <person name="Fowler G."/>
            <person name="Francisco L."/>
            <person name="Fu Q."/>
            <person name="Gubbala S."/>
            <person name="Hale W."/>
            <person name="Han Y."/>
            <person name="Hemphill L."/>
            <person name="Highlander S.K."/>
            <person name="Hirani K."/>
            <person name="Hogues M."/>
            <person name="Jackson L."/>
            <person name="Jakkamsetti A."/>
            <person name="Javaid M."/>
            <person name="Jiang H."/>
            <person name="Korchina V."/>
            <person name="Kovar C."/>
            <person name="Lara F."/>
            <person name="Lee S."/>
            <person name="Mata R."/>
            <person name="Mathew T."/>
            <person name="Moen C."/>
            <person name="Morales K."/>
            <person name="Munidasa M."/>
            <person name="Nazareth L."/>
            <person name="Ngo R."/>
            <person name="Nguyen L."/>
            <person name="Okwuonu G."/>
            <person name="Ongeri F."/>
            <person name="Patil S."/>
            <person name="Petrosino J."/>
            <person name="Pham C."/>
            <person name="Pham P."/>
            <person name="Pu L.-L."/>
            <person name="Puazo M."/>
            <person name="Raj R."/>
            <person name="Reid J."/>
            <person name="Rouhana J."/>
            <person name="Saada N."/>
            <person name="Shang Y."/>
            <person name="Simmons D."/>
            <person name="Thornton R."/>
            <person name="Warren J."/>
            <person name="Weissenberger G."/>
            <person name="Zhang J."/>
            <person name="Zhang L."/>
            <person name="Zhou C."/>
            <person name="Zhu D."/>
            <person name="Muzny D."/>
            <person name="Worley K."/>
            <person name="Gibbs R."/>
        </authorList>
    </citation>
    <scope>NUCLEOTIDE SEQUENCE [LARGE SCALE GENOMIC DNA]</scope>
    <source>
        <strain evidence="3">DSM 44291</strain>
    </source>
</reference>
<feature type="compositionally biased region" description="Low complexity" evidence="1">
    <location>
        <begin position="33"/>
        <end position="67"/>
    </location>
</feature>
<evidence type="ECO:0000256" key="2">
    <source>
        <dbReference type="SAM" id="SignalP"/>
    </source>
</evidence>
<evidence type="ECO:0000256" key="1">
    <source>
        <dbReference type="SAM" id="MobiDB-lite"/>
    </source>
</evidence>
<evidence type="ECO:0000313" key="4">
    <source>
        <dbReference type="Proteomes" id="UP000006196"/>
    </source>
</evidence>